<dbReference type="Proteomes" id="UP000630142">
    <property type="component" value="Unassembled WGS sequence"/>
</dbReference>
<dbReference type="EMBL" id="BMZQ01000001">
    <property type="protein sequence ID" value="GHD12873.1"/>
    <property type="molecule type" value="Genomic_DNA"/>
</dbReference>
<dbReference type="SUPFAM" id="SSF56112">
    <property type="entry name" value="Protein kinase-like (PK-like)"/>
    <property type="match status" value="1"/>
</dbReference>
<name>A0A8J3DV43_9HYPH</name>
<dbReference type="Pfam" id="PF01636">
    <property type="entry name" value="APH"/>
    <property type="match status" value="1"/>
</dbReference>
<feature type="domain" description="Aminoglycoside phosphotransferase" evidence="1">
    <location>
        <begin position="36"/>
        <end position="255"/>
    </location>
</feature>
<dbReference type="AlphaFoldDB" id="A0A8J3DV43"/>
<dbReference type="InterPro" id="IPR052898">
    <property type="entry name" value="ACAD10-like"/>
</dbReference>
<reference evidence="2" key="1">
    <citation type="journal article" date="2014" name="Int. J. Syst. Evol. Microbiol.">
        <title>Complete genome sequence of Corynebacterium casei LMG S-19264T (=DSM 44701T), isolated from a smear-ripened cheese.</title>
        <authorList>
            <consortium name="US DOE Joint Genome Institute (JGI-PGF)"/>
            <person name="Walter F."/>
            <person name="Albersmeier A."/>
            <person name="Kalinowski J."/>
            <person name="Ruckert C."/>
        </authorList>
    </citation>
    <scope>NUCLEOTIDE SEQUENCE</scope>
    <source>
        <strain evidence="2">KCTC 42249</strain>
    </source>
</reference>
<comment type="caution">
    <text evidence="2">The sequence shown here is derived from an EMBL/GenBank/DDBJ whole genome shotgun (WGS) entry which is preliminary data.</text>
</comment>
<evidence type="ECO:0000259" key="1">
    <source>
        <dbReference type="Pfam" id="PF01636"/>
    </source>
</evidence>
<keyword evidence="3" id="KW-1185">Reference proteome</keyword>
<organism evidence="2 3">
    <name type="scientific">Tianweitania populi</name>
    <dbReference type="NCBI Taxonomy" id="1607949"/>
    <lineage>
        <taxon>Bacteria</taxon>
        <taxon>Pseudomonadati</taxon>
        <taxon>Pseudomonadota</taxon>
        <taxon>Alphaproteobacteria</taxon>
        <taxon>Hyphomicrobiales</taxon>
        <taxon>Phyllobacteriaceae</taxon>
        <taxon>Tianweitania</taxon>
    </lineage>
</organism>
<gene>
    <name evidence="2" type="ORF">GCM10016234_17760</name>
</gene>
<evidence type="ECO:0000313" key="3">
    <source>
        <dbReference type="Proteomes" id="UP000630142"/>
    </source>
</evidence>
<dbReference type="Gene3D" id="3.30.200.20">
    <property type="entry name" value="Phosphorylase Kinase, domain 1"/>
    <property type="match status" value="1"/>
</dbReference>
<reference evidence="2" key="2">
    <citation type="submission" date="2020-09" db="EMBL/GenBank/DDBJ databases">
        <authorList>
            <person name="Sun Q."/>
            <person name="Kim S."/>
        </authorList>
    </citation>
    <scope>NUCLEOTIDE SEQUENCE</scope>
    <source>
        <strain evidence="2">KCTC 42249</strain>
    </source>
</reference>
<dbReference type="InterPro" id="IPR011009">
    <property type="entry name" value="Kinase-like_dom_sf"/>
</dbReference>
<dbReference type="CDD" id="cd05154">
    <property type="entry name" value="ACAD10_11_N-like"/>
    <property type="match status" value="1"/>
</dbReference>
<evidence type="ECO:0000313" key="2">
    <source>
        <dbReference type="EMBL" id="GHD12873.1"/>
    </source>
</evidence>
<dbReference type="PANTHER" id="PTHR47829">
    <property type="entry name" value="HYDROLASE, PUTATIVE (AFU_ORTHOLOGUE AFUA_1G12880)-RELATED"/>
    <property type="match status" value="1"/>
</dbReference>
<sequence length="350" mass="38540">MATDTAQTIGQGELALQALSDYLKARLPDLRGEPRARQISGGQSNPTFFLSYDNRDLVLRKQPAGQLLPSAHAVDREYRVMAALAGQGVPVPRMVLYEEDPALLGTKFYVMERLDGRVFHDSRLPELAQGDRAAAYRDLATVLARLHSVDVATTGLSDFGRHGSYFERQIARWTKQWHLSKTREIPDIDALAAWLPQNIPADDRTTIVHGDYRIGNVMLHPTRPEIVGVLDWELSTLGHPFADLAHTQTLWFITPEEYGGVMGIDFARQGIPTREAFEDTYLQAAGLSEGLQPFHLAFALFRFGVIFEGIAARALDGSATSTNAAEVGKLSSVLAARAADILSGDRSWKG</sequence>
<accession>A0A8J3DV43</accession>
<dbReference type="Gene3D" id="3.90.1200.10">
    <property type="match status" value="1"/>
</dbReference>
<dbReference type="InterPro" id="IPR002575">
    <property type="entry name" value="Aminoglycoside_PTrfase"/>
</dbReference>
<dbReference type="RefSeq" id="WP_189503063.1">
    <property type="nucleotide sequence ID" value="NZ_BMZQ01000001.1"/>
</dbReference>
<dbReference type="PANTHER" id="PTHR47829:SF1">
    <property type="entry name" value="HAD FAMILY PHOSPHATASE"/>
    <property type="match status" value="1"/>
</dbReference>
<dbReference type="InterPro" id="IPR041726">
    <property type="entry name" value="ACAD10_11_N"/>
</dbReference>
<proteinExistence type="predicted"/>
<protein>
    <submittedName>
        <fullName evidence="2">Aminoglycoside phosphotransferase</fullName>
    </submittedName>
</protein>